<dbReference type="OrthoDB" id="10567at2157"/>
<dbReference type="InterPro" id="IPR020708">
    <property type="entry name" value="DNA-dir_RNA_polK_14-18kDa_CS"/>
</dbReference>
<name>A6UPX2_METVS</name>
<dbReference type="GO" id="GO:0003677">
    <property type="term" value="F:DNA binding"/>
    <property type="evidence" value="ECO:0007669"/>
    <property type="project" value="InterPro"/>
</dbReference>
<dbReference type="eggNOG" id="arCOG01268">
    <property type="taxonomic scope" value="Archaea"/>
</dbReference>
<dbReference type="SMART" id="SM01409">
    <property type="entry name" value="RNA_pol_Rpb6"/>
    <property type="match status" value="1"/>
</dbReference>
<dbReference type="Proteomes" id="UP000001107">
    <property type="component" value="Chromosome"/>
</dbReference>
<dbReference type="InterPro" id="IPR006111">
    <property type="entry name" value="Rpo6/Rpb6"/>
</dbReference>
<dbReference type="KEGG" id="mvn:Mevan_0638"/>
<dbReference type="SUPFAM" id="SSF63562">
    <property type="entry name" value="RPB6/omega subunit-like"/>
    <property type="match status" value="1"/>
</dbReference>
<evidence type="ECO:0000313" key="3">
    <source>
        <dbReference type="EMBL" id="ABR54544.1"/>
    </source>
</evidence>
<organism evidence="3 4">
    <name type="scientific">Methanococcus vannielii (strain ATCC 35089 / DSM 1224 / JCM 13029 / OCM 148 / SB)</name>
    <dbReference type="NCBI Taxonomy" id="406327"/>
    <lineage>
        <taxon>Archaea</taxon>
        <taxon>Methanobacteriati</taxon>
        <taxon>Methanobacteriota</taxon>
        <taxon>Methanomada group</taxon>
        <taxon>Methanococci</taxon>
        <taxon>Methanococcales</taxon>
        <taxon>Methanococcaceae</taxon>
        <taxon>Methanococcus</taxon>
    </lineage>
</organism>
<dbReference type="RefSeq" id="WP_011972447.1">
    <property type="nucleotide sequence ID" value="NC_009634.1"/>
</dbReference>
<dbReference type="GO" id="GO:0006366">
    <property type="term" value="P:transcription by RNA polymerase II"/>
    <property type="evidence" value="ECO:0007669"/>
    <property type="project" value="TreeGrafter"/>
</dbReference>
<dbReference type="GO" id="GO:0000428">
    <property type="term" value="C:DNA-directed RNA polymerase complex"/>
    <property type="evidence" value="ECO:0007669"/>
    <property type="project" value="UniProtKB-KW"/>
</dbReference>
<protein>
    <submittedName>
        <fullName evidence="3">RNA polymerase Rpb6</fullName>
    </submittedName>
</protein>
<dbReference type="GO" id="GO:0006360">
    <property type="term" value="P:transcription by RNA polymerase I"/>
    <property type="evidence" value="ECO:0007669"/>
    <property type="project" value="TreeGrafter"/>
</dbReference>
<keyword evidence="4" id="KW-1185">Reference proteome</keyword>
<proteinExistence type="predicted"/>
<dbReference type="NCBIfam" id="NF002206">
    <property type="entry name" value="PRK01099.1-1"/>
    <property type="match status" value="1"/>
</dbReference>
<dbReference type="EMBL" id="CP000742">
    <property type="protein sequence ID" value="ABR54544.1"/>
    <property type="molecule type" value="Genomic_DNA"/>
</dbReference>
<dbReference type="InterPro" id="IPR036161">
    <property type="entry name" value="RPB6/omega-like_sf"/>
</dbReference>
<keyword evidence="1" id="KW-0240">DNA-directed RNA polymerase</keyword>
<sequence>MKLTKFETARLVGARSLQISDGAPLTVESDKSSSLNLAEEEVKQGKIPLCVKKPLK</sequence>
<accession>A6UPX2</accession>
<dbReference type="GO" id="GO:0042797">
    <property type="term" value="P:tRNA transcription by RNA polymerase III"/>
    <property type="evidence" value="ECO:0007669"/>
    <property type="project" value="TreeGrafter"/>
</dbReference>
<evidence type="ECO:0000256" key="2">
    <source>
        <dbReference type="ARBA" id="ARBA00023163"/>
    </source>
</evidence>
<dbReference type="PANTHER" id="PTHR47227:SF5">
    <property type="entry name" value="DNA-DIRECTED RNA POLYMERASES I, II, AND III SUBUNIT RPABC2"/>
    <property type="match status" value="1"/>
</dbReference>
<dbReference type="Gene3D" id="3.90.940.10">
    <property type="match status" value="1"/>
</dbReference>
<dbReference type="PANTHER" id="PTHR47227">
    <property type="entry name" value="DNA-DIRECTED RNA POLYMERASE SUBUNIT K"/>
    <property type="match status" value="1"/>
</dbReference>
<evidence type="ECO:0000256" key="1">
    <source>
        <dbReference type="ARBA" id="ARBA00022478"/>
    </source>
</evidence>
<dbReference type="PIRSF" id="PIRSF000778">
    <property type="entry name" value="RpoK/RPB6"/>
    <property type="match status" value="1"/>
</dbReference>
<evidence type="ECO:0000313" key="4">
    <source>
        <dbReference type="Proteomes" id="UP000001107"/>
    </source>
</evidence>
<dbReference type="GeneID" id="5324519"/>
<reference evidence="3" key="1">
    <citation type="submission" date="2007-06" db="EMBL/GenBank/DDBJ databases">
        <title>Complete sequence of Methanococcus vannielii SB.</title>
        <authorList>
            <consortium name="US DOE Joint Genome Institute"/>
            <person name="Copeland A."/>
            <person name="Lucas S."/>
            <person name="Lapidus A."/>
            <person name="Barry K."/>
            <person name="Glavina del Rio T."/>
            <person name="Dalin E."/>
            <person name="Tice H."/>
            <person name="Pitluck S."/>
            <person name="Chain P."/>
            <person name="Malfatti S."/>
            <person name="Shin M."/>
            <person name="Vergez L."/>
            <person name="Schmutz J."/>
            <person name="Larimer F."/>
            <person name="Land M."/>
            <person name="Hauser L."/>
            <person name="Kyrpides N."/>
            <person name="Anderson I."/>
            <person name="Sieprawska-Lupa M."/>
            <person name="Whitman W.B."/>
            <person name="Richardson P."/>
        </authorList>
    </citation>
    <scope>NUCLEOTIDE SEQUENCE [LARGE SCALE GENOMIC DNA]</scope>
    <source>
        <strain evidence="3">SB</strain>
    </source>
</reference>
<dbReference type="InterPro" id="IPR006110">
    <property type="entry name" value="Pol_omega/Rpo6/RPB6"/>
</dbReference>
<dbReference type="Pfam" id="PF01192">
    <property type="entry name" value="RNA_pol_Rpb6"/>
    <property type="match status" value="1"/>
</dbReference>
<keyword evidence="2" id="KW-0804">Transcription</keyword>
<dbReference type="STRING" id="406327.Mevan_0638"/>
<dbReference type="HOGENOM" id="CLU_112527_5_1_2"/>
<dbReference type="NCBIfam" id="NF002208">
    <property type="entry name" value="PRK01099.1-3"/>
    <property type="match status" value="1"/>
</dbReference>
<dbReference type="AlphaFoldDB" id="A6UPX2"/>
<dbReference type="PROSITE" id="PS01111">
    <property type="entry name" value="RNA_POL_K_14KD"/>
    <property type="match status" value="1"/>
</dbReference>
<dbReference type="GO" id="GO:0003899">
    <property type="term" value="F:DNA-directed RNA polymerase activity"/>
    <property type="evidence" value="ECO:0007669"/>
    <property type="project" value="InterPro"/>
</dbReference>
<gene>
    <name evidence="3" type="ordered locus">Mevan_0638</name>
</gene>